<comment type="caution">
    <text evidence="3">The sequence shown here is derived from an EMBL/GenBank/DDBJ whole genome shotgun (WGS) entry which is preliminary data.</text>
</comment>
<feature type="chain" id="PRO_5017313999" evidence="2">
    <location>
        <begin position="17"/>
        <end position="194"/>
    </location>
</feature>
<feature type="signal peptide" evidence="2">
    <location>
        <begin position="1"/>
        <end position="16"/>
    </location>
</feature>
<name>A0A397U8G4_9GLOM</name>
<evidence type="ECO:0000256" key="1">
    <source>
        <dbReference type="SAM" id="MobiDB-lite"/>
    </source>
</evidence>
<reference evidence="3 4" key="1">
    <citation type="submission" date="2018-06" db="EMBL/GenBank/DDBJ databases">
        <title>Comparative genomics reveals the genomic features of Rhizophagus irregularis, R. cerebriforme, R. diaphanum and Gigaspora rosea, and their symbiotic lifestyle signature.</title>
        <authorList>
            <person name="Morin E."/>
            <person name="San Clemente H."/>
            <person name="Chen E.C.H."/>
            <person name="De La Providencia I."/>
            <person name="Hainaut M."/>
            <person name="Kuo A."/>
            <person name="Kohler A."/>
            <person name="Murat C."/>
            <person name="Tang N."/>
            <person name="Roy S."/>
            <person name="Loubradou J."/>
            <person name="Henrissat B."/>
            <person name="Grigoriev I.V."/>
            <person name="Corradi N."/>
            <person name="Roux C."/>
            <person name="Martin F.M."/>
        </authorList>
    </citation>
    <scope>NUCLEOTIDE SEQUENCE [LARGE SCALE GENOMIC DNA]</scope>
    <source>
        <strain evidence="3 4">DAOM 194757</strain>
    </source>
</reference>
<feature type="compositionally biased region" description="Basic and acidic residues" evidence="1">
    <location>
        <begin position="168"/>
        <end position="177"/>
    </location>
</feature>
<sequence>MTSIFVAVSFIETVSGASILTSIATYRISYNEFMHYNYKAFSSANNEHMIKRIQQYNYINYWKICPRRLSIESISLDLKTIEEQPTVNDLPQCPPFGACTAPSCSYDAGSKAYQYSKSVRIQGNIVCSGELYKGNNMVSKQKTKVQQTKVIANENNEHSEKQNPTNENKNKTSKGNDDNTNLKSNILKSAMKKP</sequence>
<dbReference type="EMBL" id="QKWP01001793">
    <property type="protein sequence ID" value="RIB06562.1"/>
    <property type="molecule type" value="Genomic_DNA"/>
</dbReference>
<accession>A0A397U8G4</accession>
<organism evidence="3 4">
    <name type="scientific">Gigaspora rosea</name>
    <dbReference type="NCBI Taxonomy" id="44941"/>
    <lineage>
        <taxon>Eukaryota</taxon>
        <taxon>Fungi</taxon>
        <taxon>Fungi incertae sedis</taxon>
        <taxon>Mucoromycota</taxon>
        <taxon>Glomeromycotina</taxon>
        <taxon>Glomeromycetes</taxon>
        <taxon>Diversisporales</taxon>
        <taxon>Gigasporaceae</taxon>
        <taxon>Gigaspora</taxon>
    </lineage>
</organism>
<keyword evidence="4" id="KW-1185">Reference proteome</keyword>
<dbReference type="AlphaFoldDB" id="A0A397U8G4"/>
<feature type="region of interest" description="Disordered" evidence="1">
    <location>
        <begin position="153"/>
        <end position="194"/>
    </location>
</feature>
<evidence type="ECO:0000313" key="3">
    <source>
        <dbReference type="EMBL" id="RIB06562.1"/>
    </source>
</evidence>
<proteinExistence type="predicted"/>
<gene>
    <name evidence="3" type="ORF">C2G38_2216745</name>
</gene>
<dbReference type="Proteomes" id="UP000266673">
    <property type="component" value="Unassembled WGS sequence"/>
</dbReference>
<evidence type="ECO:0000313" key="4">
    <source>
        <dbReference type="Proteomes" id="UP000266673"/>
    </source>
</evidence>
<protein>
    <submittedName>
        <fullName evidence="3">Uncharacterized protein</fullName>
    </submittedName>
</protein>
<evidence type="ECO:0000256" key="2">
    <source>
        <dbReference type="SAM" id="SignalP"/>
    </source>
</evidence>
<dbReference type="OrthoDB" id="2446214at2759"/>
<feature type="compositionally biased region" description="Polar residues" evidence="1">
    <location>
        <begin position="178"/>
        <end position="187"/>
    </location>
</feature>
<keyword evidence="2" id="KW-0732">Signal</keyword>